<evidence type="ECO:0000259" key="2">
    <source>
        <dbReference type="SMART" id="SM00672"/>
    </source>
</evidence>
<dbReference type="PANTHER" id="PTHR12203">
    <property type="entry name" value="KDEL LYS-ASP-GLU-LEU CONTAINING - RELATED"/>
    <property type="match status" value="1"/>
</dbReference>
<reference evidence="3 4" key="1">
    <citation type="submission" date="2019-06" db="EMBL/GenBank/DDBJ databases">
        <title>Whole genome shotgun sequence of Halomonas halmophila NBRC 15537.</title>
        <authorList>
            <person name="Hosoyama A."/>
            <person name="Uohara A."/>
            <person name="Ohji S."/>
            <person name="Ichikawa N."/>
        </authorList>
    </citation>
    <scope>NUCLEOTIDE SEQUENCE [LARGE SCALE GENOMIC DNA]</scope>
    <source>
        <strain evidence="3 4">NBRC 15537</strain>
    </source>
</reference>
<keyword evidence="1" id="KW-0808">Transferase</keyword>
<feature type="domain" description="Glycosyl transferase CAP10" evidence="2">
    <location>
        <begin position="76"/>
        <end position="312"/>
    </location>
</feature>
<dbReference type="InterPro" id="IPR051091">
    <property type="entry name" value="O-Glucosyltr/Glycosyltrsf_90"/>
</dbReference>
<dbReference type="GO" id="GO:0016740">
    <property type="term" value="F:transferase activity"/>
    <property type="evidence" value="ECO:0007669"/>
    <property type="project" value="UniProtKB-KW"/>
</dbReference>
<comment type="caution">
    <text evidence="3">The sequence shown here is derived from an EMBL/GenBank/DDBJ whole genome shotgun (WGS) entry which is preliminary data.</text>
</comment>
<name>A0A4Y4F1W8_9GAMM</name>
<dbReference type="EMBL" id="BJOC01000021">
    <property type="protein sequence ID" value="GED22645.1"/>
    <property type="molecule type" value="Genomic_DNA"/>
</dbReference>
<dbReference type="PANTHER" id="PTHR12203:SF35">
    <property type="entry name" value="PROTEIN O-GLUCOSYLTRANSFERASE 1"/>
    <property type="match status" value="1"/>
</dbReference>
<keyword evidence="4" id="KW-1185">Reference proteome</keyword>
<dbReference type="Pfam" id="PF05686">
    <property type="entry name" value="Glyco_transf_90"/>
    <property type="match status" value="1"/>
</dbReference>
<dbReference type="OrthoDB" id="767964at2"/>
<evidence type="ECO:0000313" key="4">
    <source>
        <dbReference type="Proteomes" id="UP000319812"/>
    </source>
</evidence>
<proteinExistence type="predicted"/>
<sequence>MSPVTAKAHKNLHKVGIYSGHAAQRLVPAAWLRHQRERLLRQLQTLPRAEQNAIRQRVHYCNRLSAPTTLPPTTSSLADFPREKSRSYQLDLVAMLRYFPSHLRFCHLFGDVTDIPEVPTLVKSRPIADDNHNSVLLKLNRVRHYYLPRDRLSHEQKKPLAVWRGSCHQDHRRRFVETFHDHPRCNIADIHPNAAGKPWHGDFMSVDEQLQYRYIISLEGKDVATNLKWIMASNSLCLMRRPRFETWFMEGRLEPGVHYVPLKDDYSDLDDQLAYYDAHPEEARAIIRRANRYVDTFRDQARERLIGLLVLHKYFADSGQLPPLDLPGGD</sequence>
<evidence type="ECO:0000313" key="3">
    <source>
        <dbReference type="EMBL" id="GED22645.1"/>
    </source>
</evidence>
<dbReference type="Proteomes" id="UP000319812">
    <property type="component" value="Unassembled WGS sequence"/>
</dbReference>
<protein>
    <submittedName>
        <fullName evidence="3">LPS A protein</fullName>
    </submittedName>
</protein>
<dbReference type="SMART" id="SM00672">
    <property type="entry name" value="CAP10"/>
    <property type="match status" value="1"/>
</dbReference>
<dbReference type="AlphaFoldDB" id="A0A4Y4F1W8"/>
<gene>
    <name evidence="3" type="ORF">HHA01_16220</name>
</gene>
<dbReference type="InterPro" id="IPR006598">
    <property type="entry name" value="CAP10"/>
</dbReference>
<dbReference type="RefSeq" id="WP_141319585.1">
    <property type="nucleotide sequence ID" value="NZ_BJOC01000021.1"/>
</dbReference>
<accession>A0A4Y4F1W8</accession>
<organism evidence="3 4">
    <name type="scientific">Halomonas halmophila</name>
    <dbReference type="NCBI Taxonomy" id="252"/>
    <lineage>
        <taxon>Bacteria</taxon>
        <taxon>Pseudomonadati</taxon>
        <taxon>Pseudomonadota</taxon>
        <taxon>Gammaproteobacteria</taxon>
        <taxon>Oceanospirillales</taxon>
        <taxon>Halomonadaceae</taxon>
        <taxon>Halomonas</taxon>
    </lineage>
</organism>
<evidence type="ECO:0000256" key="1">
    <source>
        <dbReference type="ARBA" id="ARBA00022679"/>
    </source>
</evidence>